<protein>
    <submittedName>
        <fullName evidence="2">Uncharacterized protein</fullName>
    </submittedName>
</protein>
<accession>A0A137P5J7</accession>
<dbReference type="PANTHER" id="PTHR23025">
    <property type="entry name" value="TRIACYLGLYCEROL LIPASE"/>
    <property type="match status" value="1"/>
</dbReference>
<name>A0A137P5J7_CONC2</name>
<evidence type="ECO:0000256" key="1">
    <source>
        <dbReference type="SAM" id="Phobius"/>
    </source>
</evidence>
<dbReference type="OrthoDB" id="5570009at2759"/>
<dbReference type="GO" id="GO:0005829">
    <property type="term" value="C:cytosol"/>
    <property type="evidence" value="ECO:0007669"/>
    <property type="project" value="TreeGrafter"/>
</dbReference>
<keyword evidence="1" id="KW-0472">Membrane</keyword>
<feature type="transmembrane region" description="Helical" evidence="1">
    <location>
        <begin position="90"/>
        <end position="107"/>
    </location>
</feature>
<keyword evidence="3" id="KW-1185">Reference proteome</keyword>
<keyword evidence="1" id="KW-1133">Transmembrane helix</keyword>
<dbReference type="STRING" id="796925.A0A137P5J7"/>
<evidence type="ECO:0000313" key="2">
    <source>
        <dbReference type="EMBL" id="KXN70283.1"/>
    </source>
</evidence>
<proteinExistence type="predicted"/>
<dbReference type="EMBL" id="KQ964507">
    <property type="protein sequence ID" value="KXN70283.1"/>
    <property type="molecule type" value="Genomic_DNA"/>
</dbReference>
<organism evidence="2 3">
    <name type="scientific">Conidiobolus coronatus (strain ATCC 28846 / CBS 209.66 / NRRL 28638)</name>
    <name type="common">Delacroixia coronata</name>
    <dbReference type="NCBI Taxonomy" id="796925"/>
    <lineage>
        <taxon>Eukaryota</taxon>
        <taxon>Fungi</taxon>
        <taxon>Fungi incertae sedis</taxon>
        <taxon>Zoopagomycota</taxon>
        <taxon>Entomophthoromycotina</taxon>
        <taxon>Entomophthoromycetes</taxon>
        <taxon>Entomophthorales</taxon>
        <taxon>Ancylistaceae</taxon>
        <taxon>Conidiobolus</taxon>
    </lineage>
</organism>
<dbReference type="GO" id="GO:0004806">
    <property type="term" value="F:triacylglycerol lipase activity"/>
    <property type="evidence" value="ECO:0007669"/>
    <property type="project" value="TreeGrafter"/>
</dbReference>
<feature type="transmembrane region" description="Helical" evidence="1">
    <location>
        <begin position="51"/>
        <end position="70"/>
    </location>
</feature>
<dbReference type="GO" id="GO:0004771">
    <property type="term" value="F:sterol ester esterase activity"/>
    <property type="evidence" value="ECO:0007669"/>
    <property type="project" value="TreeGrafter"/>
</dbReference>
<sequence length="232" mass="26663">MLDHLLGKPSDNIKRLQVGGLLYLSYLIFFTKKQLLGGKLYDKINSKLVKYNPIQIVFLTLSTLYCLKNWLLFVGLGPPNAMAHMYNRNFFRASYIFICGVAGSLTASKLKPKILRDSFALMCIVYYLIFPNQAEERLRLEYRVVKAETMRAGWQIESNMWLKLGRYLLFPRCKIIRTIMVPRAKDSPHGNDPVEAMLFFDGTEEELRLSKSLIFHIPGGGFVCLNPECYSS</sequence>
<reference evidence="2 3" key="1">
    <citation type="journal article" date="2015" name="Genome Biol. Evol.">
        <title>Phylogenomic analyses indicate that early fungi evolved digesting cell walls of algal ancestors of land plants.</title>
        <authorList>
            <person name="Chang Y."/>
            <person name="Wang S."/>
            <person name="Sekimoto S."/>
            <person name="Aerts A.L."/>
            <person name="Choi C."/>
            <person name="Clum A."/>
            <person name="LaButti K.M."/>
            <person name="Lindquist E.A."/>
            <person name="Yee Ngan C."/>
            <person name="Ohm R.A."/>
            <person name="Salamov A.A."/>
            <person name="Grigoriev I.V."/>
            <person name="Spatafora J.W."/>
            <person name="Berbee M.L."/>
        </authorList>
    </citation>
    <scope>NUCLEOTIDE SEQUENCE [LARGE SCALE GENOMIC DNA]</scope>
    <source>
        <strain evidence="2 3">NRRL 28638</strain>
    </source>
</reference>
<evidence type="ECO:0000313" key="3">
    <source>
        <dbReference type="Proteomes" id="UP000070444"/>
    </source>
</evidence>
<dbReference type="PANTHER" id="PTHR23025:SF3">
    <property type="entry name" value="HORMONE-SENSITIVE LIPASE"/>
    <property type="match status" value="1"/>
</dbReference>
<feature type="non-terminal residue" evidence="2">
    <location>
        <position position="232"/>
    </location>
</feature>
<dbReference type="GO" id="GO:0019433">
    <property type="term" value="P:triglyceride catabolic process"/>
    <property type="evidence" value="ECO:0007669"/>
    <property type="project" value="TreeGrafter"/>
</dbReference>
<dbReference type="AlphaFoldDB" id="A0A137P5J7"/>
<gene>
    <name evidence="2" type="ORF">CONCODRAFT_7197</name>
</gene>
<dbReference type="Proteomes" id="UP000070444">
    <property type="component" value="Unassembled WGS sequence"/>
</dbReference>
<keyword evidence="1" id="KW-0812">Transmembrane</keyword>